<evidence type="ECO:0000313" key="3">
    <source>
        <dbReference type="Proteomes" id="UP000627292"/>
    </source>
</evidence>
<dbReference type="Pfam" id="PF22252">
    <property type="entry name" value="PNGase_F-II_N"/>
    <property type="match status" value="1"/>
</dbReference>
<evidence type="ECO:0000313" key="2">
    <source>
        <dbReference type="EMBL" id="GGH82322.1"/>
    </source>
</evidence>
<dbReference type="Proteomes" id="UP000627292">
    <property type="component" value="Unassembled WGS sequence"/>
</dbReference>
<sequence length="240" mass="26343">MVCTATAQIKEGTITYEKKMNLHRRLKDEQMKAMIPEFRTTKQELLFGDGTSVYKAVKEDEAPDPFAGGGAPGGPGGGGPQRMGPPPGMPGQNNILYINFSNQKIVEQAELGEQNYLIIDTVKTMAWKLTEETKVVLKYNCKKATLTNARGQSIVAWYTEDIPVPAGPEMYNGLPGTILLLDVNEGDIKFTAQEVSNKLSKKELKEPSKGKTTNRAEYNQKMMSMFNGGPGGPRVIRIGQ</sequence>
<evidence type="ECO:0008006" key="4">
    <source>
        <dbReference type="Google" id="ProtNLM"/>
    </source>
</evidence>
<dbReference type="InterPro" id="IPR005901">
    <property type="entry name" value="GLPGLI"/>
</dbReference>
<reference evidence="2" key="1">
    <citation type="journal article" date="2014" name="Int. J. Syst. Evol. Microbiol.">
        <title>Complete genome sequence of Corynebacterium casei LMG S-19264T (=DSM 44701T), isolated from a smear-ripened cheese.</title>
        <authorList>
            <consortium name="US DOE Joint Genome Institute (JGI-PGF)"/>
            <person name="Walter F."/>
            <person name="Albersmeier A."/>
            <person name="Kalinowski J."/>
            <person name="Ruckert C."/>
        </authorList>
    </citation>
    <scope>NUCLEOTIDE SEQUENCE</scope>
    <source>
        <strain evidence="2">CGMCC 1.15290</strain>
    </source>
</reference>
<proteinExistence type="predicted"/>
<organism evidence="2 3">
    <name type="scientific">Filimonas zeae</name>
    <dbReference type="NCBI Taxonomy" id="1737353"/>
    <lineage>
        <taxon>Bacteria</taxon>
        <taxon>Pseudomonadati</taxon>
        <taxon>Bacteroidota</taxon>
        <taxon>Chitinophagia</taxon>
        <taxon>Chitinophagales</taxon>
        <taxon>Chitinophagaceae</taxon>
        <taxon>Filimonas</taxon>
    </lineage>
</organism>
<feature type="region of interest" description="Disordered" evidence="1">
    <location>
        <begin position="61"/>
        <end position="90"/>
    </location>
</feature>
<dbReference type="AlphaFoldDB" id="A0A917J3R4"/>
<name>A0A917J3R4_9BACT</name>
<accession>A0A917J3R4</accession>
<reference evidence="2" key="2">
    <citation type="submission" date="2020-09" db="EMBL/GenBank/DDBJ databases">
        <authorList>
            <person name="Sun Q."/>
            <person name="Zhou Y."/>
        </authorList>
    </citation>
    <scope>NUCLEOTIDE SEQUENCE</scope>
    <source>
        <strain evidence="2">CGMCC 1.15290</strain>
    </source>
</reference>
<dbReference type="EMBL" id="BMIB01000007">
    <property type="protein sequence ID" value="GGH82322.1"/>
    <property type="molecule type" value="Genomic_DNA"/>
</dbReference>
<gene>
    <name evidence="2" type="ORF">GCM10011379_56040</name>
</gene>
<dbReference type="NCBIfam" id="TIGR01200">
    <property type="entry name" value="GLPGLI"/>
    <property type="match status" value="1"/>
</dbReference>
<protein>
    <recommendedName>
        <fullName evidence="4">GLPGLI family protein</fullName>
    </recommendedName>
</protein>
<feature type="compositionally biased region" description="Gly residues" evidence="1">
    <location>
        <begin position="67"/>
        <end position="81"/>
    </location>
</feature>
<evidence type="ECO:0000256" key="1">
    <source>
        <dbReference type="SAM" id="MobiDB-lite"/>
    </source>
</evidence>
<comment type="caution">
    <text evidence="2">The sequence shown here is derived from an EMBL/GenBank/DDBJ whole genome shotgun (WGS) entry which is preliminary data.</text>
</comment>
<keyword evidence="3" id="KW-1185">Reference proteome</keyword>